<dbReference type="InterPro" id="IPR004467">
    <property type="entry name" value="Or_phspho_trans_dom"/>
</dbReference>
<evidence type="ECO:0000259" key="9">
    <source>
        <dbReference type="Pfam" id="PF00156"/>
    </source>
</evidence>
<accession>A0A177TSC8</accession>
<protein>
    <recommendedName>
        <fullName evidence="5">orotate phosphoribosyltransferase</fullName>
        <ecNumber evidence="5">2.4.2.10</ecNumber>
    </recommendedName>
</protein>
<comment type="similarity">
    <text evidence="3">Belongs to the purine/pyrimidine phosphoribosyltransferase family. PyrE subfamily.</text>
</comment>
<name>A0A177TSC8_9BASI</name>
<keyword evidence="8" id="KW-0665">Pyrimidine biosynthesis</keyword>
<organism evidence="10 11">
    <name type="scientific">Tilletia indica</name>
    <dbReference type="NCBI Taxonomy" id="43049"/>
    <lineage>
        <taxon>Eukaryota</taxon>
        <taxon>Fungi</taxon>
        <taxon>Dikarya</taxon>
        <taxon>Basidiomycota</taxon>
        <taxon>Ustilaginomycotina</taxon>
        <taxon>Exobasidiomycetes</taxon>
        <taxon>Tilletiales</taxon>
        <taxon>Tilletiaceae</taxon>
        <taxon>Tilletia</taxon>
    </lineage>
</organism>
<evidence type="ECO:0000256" key="7">
    <source>
        <dbReference type="ARBA" id="ARBA00022679"/>
    </source>
</evidence>
<dbReference type="Pfam" id="PF00156">
    <property type="entry name" value="Pribosyltran"/>
    <property type="match status" value="1"/>
</dbReference>
<dbReference type="Gene3D" id="3.40.50.2020">
    <property type="match status" value="1"/>
</dbReference>
<dbReference type="GO" id="GO:0046132">
    <property type="term" value="P:pyrimidine ribonucleoside biosynthetic process"/>
    <property type="evidence" value="ECO:0007669"/>
    <property type="project" value="TreeGrafter"/>
</dbReference>
<dbReference type="Proteomes" id="UP000077521">
    <property type="component" value="Unassembled WGS sequence"/>
</dbReference>
<dbReference type="EMBL" id="LWDF02000039">
    <property type="protein sequence ID" value="KAE8259353.1"/>
    <property type="molecule type" value="Genomic_DNA"/>
</dbReference>
<reference evidence="10" key="1">
    <citation type="submission" date="2016-04" db="EMBL/GenBank/DDBJ databases">
        <authorList>
            <person name="Nguyen H.D."/>
            <person name="Samba Siva P."/>
            <person name="Cullis J."/>
            <person name="Levesque C.A."/>
            <person name="Hambleton S."/>
        </authorList>
    </citation>
    <scope>NUCLEOTIDE SEQUENCE</scope>
    <source>
        <strain evidence="10">DAOMC 236416</strain>
    </source>
</reference>
<dbReference type="SUPFAM" id="SSF53271">
    <property type="entry name" value="PRTase-like"/>
    <property type="match status" value="1"/>
</dbReference>
<dbReference type="PANTHER" id="PTHR46683">
    <property type="entry name" value="OROTATE PHOSPHORIBOSYLTRANSFERASE 1-RELATED"/>
    <property type="match status" value="1"/>
</dbReference>
<evidence type="ECO:0000256" key="1">
    <source>
        <dbReference type="ARBA" id="ARBA00003769"/>
    </source>
</evidence>
<comment type="function">
    <text evidence="1">Catalyzes the transfer of a ribosyl phosphate group from 5-phosphoribose 1-diphosphate to orotate, leading to the formation of orotidine monophosphate (OMP).</text>
</comment>
<proteinExistence type="inferred from homology"/>
<dbReference type="InterPro" id="IPR000836">
    <property type="entry name" value="PRTase_dom"/>
</dbReference>
<evidence type="ECO:0000256" key="6">
    <source>
        <dbReference type="ARBA" id="ARBA00022676"/>
    </source>
</evidence>
<evidence type="ECO:0000256" key="4">
    <source>
        <dbReference type="ARBA" id="ARBA00011738"/>
    </source>
</evidence>
<dbReference type="EC" id="2.4.2.10" evidence="5"/>
<dbReference type="UniPathway" id="UPA00070">
    <property type="reaction ID" value="UER00119"/>
</dbReference>
<reference evidence="10" key="2">
    <citation type="journal article" date="2019" name="IMA Fungus">
        <title>Genome sequencing and comparison of five Tilletia species to identify candidate genes for the detection of regulated species infecting wheat.</title>
        <authorList>
            <person name="Nguyen H.D.T."/>
            <person name="Sultana T."/>
            <person name="Kesanakurti P."/>
            <person name="Hambleton S."/>
        </authorList>
    </citation>
    <scope>NUCLEOTIDE SEQUENCE</scope>
    <source>
        <strain evidence="10">DAOMC 236416</strain>
    </source>
</reference>
<dbReference type="FunFam" id="3.40.50.2020:FF:000008">
    <property type="entry name" value="Orotate phosphoribosyltransferase"/>
    <property type="match status" value="1"/>
</dbReference>
<evidence type="ECO:0000256" key="5">
    <source>
        <dbReference type="ARBA" id="ARBA00011971"/>
    </source>
</evidence>
<sequence length="233" mass="24861">MSAATAAPLEAHQKAYIELSLRSQVLKFGGPFTLKSGRQSPYFFNSGLFSTGEAIAQVASSYAAAIVKSGIEFDVLFGPAYKGITLAAATALALYRDHGLSVGFAHNRKEAKTHGEGGSLVGASLEGKRVLIIDDVITAGTAINESTAILATQPGAKLVGIVIALDRQERAAADDADPDKRSAIQKVEQNYNVKVTSVCTLENIITYLRQQGGFEDQLSQMESYRSRYGAQQQ</sequence>
<evidence type="ECO:0000256" key="3">
    <source>
        <dbReference type="ARBA" id="ARBA00006340"/>
    </source>
</evidence>
<dbReference type="PANTHER" id="PTHR46683:SF1">
    <property type="entry name" value="OROTATE PHOSPHORIBOSYLTRANSFERASE 1-RELATED"/>
    <property type="match status" value="1"/>
</dbReference>
<dbReference type="InterPro" id="IPR029057">
    <property type="entry name" value="PRTase-like"/>
</dbReference>
<comment type="caution">
    <text evidence="10">The sequence shown here is derived from an EMBL/GenBank/DDBJ whole genome shotgun (WGS) entry which is preliminary data.</text>
</comment>
<dbReference type="HAMAP" id="MF_01208">
    <property type="entry name" value="PyrE"/>
    <property type="match status" value="1"/>
</dbReference>
<dbReference type="NCBIfam" id="TIGR00336">
    <property type="entry name" value="pyrE"/>
    <property type="match status" value="1"/>
</dbReference>
<evidence type="ECO:0000313" key="10">
    <source>
        <dbReference type="EMBL" id="KAE8259353.1"/>
    </source>
</evidence>
<keyword evidence="11" id="KW-1185">Reference proteome</keyword>
<dbReference type="GO" id="GO:0006207">
    <property type="term" value="P:'de novo' pyrimidine nucleobase biosynthetic process"/>
    <property type="evidence" value="ECO:0007669"/>
    <property type="project" value="TreeGrafter"/>
</dbReference>
<dbReference type="GO" id="GO:0044205">
    <property type="term" value="P:'de novo' UMP biosynthetic process"/>
    <property type="evidence" value="ECO:0007669"/>
    <property type="project" value="UniProtKB-UniPathway"/>
</dbReference>
<comment type="subunit">
    <text evidence="4">Homodimer.</text>
</comment>
<gene>
    <name evidence="10" type="ORF">A4X13_0g1075</name>
</gene>
<dbReference type="GO" id="GO:0004588">
    <property type="term" value="F:orotate phosphoribosyltransferase activity"/>
    <property type="evidence" value="ECO:0007669"/>
    <property type="project" value="UniProtKB-EC"/>
</dbReference>
<comment type="pathway">
    <text evidence="2">Pyrimidine metabolism; UMP biosynthesis via de novo pathway; UMP from orotate: step 1/2.</text>
</comment>
<evidence type="ECO:0000256" key="2">
    <source>
        <dbReference type="ARBA" id="ARBA00004889"/>
    </source>
</evidence>
<feature type="domain" description="Phosphoribosyltransferase" evidence="9">
    <location>
        <begin position="52"/>
        <end position="188"/>
    </location>
</feature>
<evidence type="ECO:0000313" key="11">
    <source>
        <dbReference type="Proteomes" id="UP000077521"/>
    </source>
</evidence>
<keyword evidence="7" id="KW-0808">Transferase</keyword>
<keyword evidence="6" id="KW-0328">Glycosyltransferase</keyword>
<dbReference type="AlphaFoldDB" id="A0A177TSC8"/>
<evidence type="ECO:0000256" key="8">
    <source>
        <dbReference type="ARBA" id="ARBA00022975"/>
    </source>
</evidence>
<dbReference type="InterPro" id="IPR023031">
    <property type="entry name" value="OPRT"/>
</dbReference>
<dbReference type="GO" id="GO:0005737">
    <property type="term" value="C:cytoplasm"/>
    <property type="evidence" value="ECO:0007669"/>
    <property type="project" value="TreeGrafter"/>
</dbReference>
<dbReference type="CDD" id="cd06223">
    <property type="entry name" value="PRTases_typeI"/>
    <property type="match status" value="1"/>
</dbReference>